<feature type="domain" description="Ketopantoate reductase N-terminal" evidence="12">
    <location>
        <begin position="12"/>
        <end position="160"/>
    </location>
</feature>
<dbReference type="GO" id="GO:0015940">
    <property type="term" value="P:pantothenate biosynthetic process"/>
    <property type="evidence" value="ECO:0007669"/>
    <property type="project" value="UniProtKB-KW"/>
</dbReference>
<evidence type="ECO:0000259" key="13">
    <source>
        <dbReference type="Pfam" id="PF08546"/>
    </source>
</evidence>
<keyword evidence="6 11" id="KW-0566">Pantothenate biosynthesis</keyword>
<name>A0AAU8K1M5_9ACTN</name>
<evidence type="ECO:0000256" key="11">
    <source>
        <dbReference type="RuleBase" id="RU362068"/>
    </source>
</evidence>
<dbReference type="InterPro" id="IPR013332">
    <property type="entry name" value="KPR_N"/>
</dbReference>
<reference evidence="14" key="1">
    <citation type="submission" date="2024-06" db="EMBL/GenBank/DDBJ databases">
        <title>The genome sequences of Kitasatospora sp. strain HUAS MG31.</title>
        <authorList>
            <person name="Mo P."/>
        </authorList>
    </citation>
    <scope>NUCLEOTIDE SEQUENCE</scope>
    <source>
        <strain evidence="14">HUAS MG31</strain>
    </source>
</reference>
<comment type="pathway">
    <text evidence="2 11">Cofactor biosynthesis; (R)-pantothenate biosynthesis; (R)-pantoate from 3-methyl-2-oxobutanoate: step 2/2.</text>
</comment>
<dbReference type="Pfam" id="PF08546">
    <property type="entry name" value="ApbA_C"/>
    <property type="match status" value="1"/>
</dbReference>
<accession>A0AAU8K1M5</accession>
<evidence type="ECO:0000256" key="4">
    <source>
        <dbReference type="ARBA" id="ARBA00013014"/>
    </source>
</evidence>
<dbReference type="PANTHER" id="PTHR43765:SF2">
    <property type="entry name" value="2-DEHYDROPANTOATE 2-REDUCTASE"/>
    <property type="match status" value="1"/>
</dbReference>
<organism evidence="14">
    <name type="scientific">Kitasatospora camelliae</name>
    <dbReference type="NCBI Taxonomy" id="3156397"/>
    <lineage>
        <taxon>Bacteria</taxon>
        <taxon>Bacillati</taxon>
        <taxon>Actinomycetota</taxon>
        <taxon>Actinomycetes</taxon>
        <taxon>Kitasatosporales</taxon>
        <taxon>Streptomycetaceae</taxon>
        <taxon>Kitasatospora</taxon>
    </lineage>
</organism>
<comment type="function">
    <text evidence="1 11">Catalyzes the NADPH-dependent reduction of ketopantoate into pantoic acid.</text>
</comment>
<gene>
    <name evidence="14" type="ORF">ABWK59_25915</name>
</gene>
<evidence type="ECO:0000256" key="2">
    <source>
        <dbReference type="ARBA" id="ARBA00004994"/>
    </source>
</evidence>
<dbReference type="EC" id="1.1.1.169" evidence="4 11"/>
<evidence type="ECO:0000256" key="5">
    <source>
        <dbReference type="ARBA" id="ARBA00019465"/>
    </source>
</evidence>
<dbReference type="AlphaFoldDB" id="A0AAU8K1M5"/>
<dbReference type="NCBIfam" id="NF006083">
    <property type="entry name" value="PRK08229.1"/>
    <property type="match status" value="1"/>
</dbReference>
<dbReference type="EMBL" id="CP159872">
    <property type="protein sequence ID" value="XCM82095.1"/>
    <property type="molecule type" value="Genomic_DNA"/>
</dbReference>
<sequence>MSPTAPQQRPRIAVFGAGSIGCHLGGHLAPYAEVTLIGRPALAEALEDGLTLTAAGRPDRRVDRDAFTLAFGPEAAAGADYVLVTVKSSGTAAAGRELAPHLGPDPVVVSLQNGLRNPAVLRAELPGRTVLAGMVPYNVLQTVPGTFHQGTAGSLMVEDAPGVAGLLAALTRAGLPAEVRRDMPAIQHGKLLLNLNNAVNALSGLPLRDQLGQRAYRLCTAMCQAEALAAFRAEGVRPARLGPLPTSLTPRLMRLPDPLFRRLAAASLRIDARARSSMWEDLERGRPTEIDALQGEVVALAARHGLAAPANARLAELVREAERAGAGGARRWDGEELLAELTAAVAAPGR</sequence>
<dbReference type="NCBIfam" id="TIGR00745">
    <property type="entry name" value="apbA_panE"/>
    <property type="match status" value="1"/>
</dbReference>
<evidence type="ECO:0000256" key="1">
    <source>
        <dbReference type="ARBA" id="ARBA00002919"/>
    </source>
</evidence>
<evidence type="ECO:0000256" key="8">
    <source>
        <dbReference type="ARBA" id="ARBA00023002"/>
    </source>
</evidence>
<comment type="catalytic activity">
    <reaction evidence="10 11">
        <text>(R)-pantoate + NADP(+) = 2-dehydropantoate + NADPH + H(+)</text>
        <dbReference type="Rhea" id="RHEA:16233"/>
        <dbReference type="ChEBI" id="CHEBI:11561"/>
        <dbReference type="ChEBI" id="CHEBI:15378"/>
        <dbReference type="ChEBI" id="CHEBI:15980"/>
        <dbReference type="ChEBI" id="CHEBI:57783"/>
        <dbReference type="ChEBI" id="CHEBI:58349"/>
        <dbReference type="EC" id="1.1.1.169"/>
    </reaction>
</comment>
<dbReference type="GO" id="GO:0050661">
    <property type="term" value="F:NADP binding"/>
    <property type="evidence" value="ECO:0007669"/>
    <property type="project" value="TreeGrafter"/>
</dbReference>
<dbReference type="SUPFAM" id="SSF51735">
    <property type="entry name" value="NAD(P)-binding Rossmann-fold domains"/>
    <property type="match status" value="1"/>
</dbReference>
<evidence type="ECO:0000256" key="10">
    <source>
        <dbReference type="ARBA" id="ARBA00048793"/>
    </source>
</evidence>
<comment type="similarity">
    <text evidence="3 11">Belongs to the ketopantoate reductase family.</text>
</comment>
<dbReference type="Gene3D" id="1.10.1040.10">
    <property type="entry name" value="N-(1-d-carboxylethyl)-l-norvaline Dehydrogenase, domain 2"/>
    <property type="match status" value="1"/>
</dbReference>
<dbReference type="InterPro" id="IPR050838">
    <property type="entry name" value="Ketopantoate_reductase"/>
</dbReference>
<evidence type="ECO:0000256" key="7">
    <source>
        <dbReference type="ARBA" id="ARBA00022857"/>
    </source>
</evidence>
<dbReference type="GO" id="GO:0005737">
    <property type="term" value="C:cytoplasm"/>
    <property type="evidence" value="ECO:0007669"/>
    <property type="project" value="TreeGrafter"/>
</dbReference>
<evidence type="ECO:0000313" key="14">
    <source>
        <dbReference type="EMBL" id="XCM82095.1"/>
    </source>
</evidence>
<protein>
    <recommendedName>
        <fullName evidence="5 11">2-dehydropantoate 2-reductase</fullName>
        <ecNumber evidence="4 11">1.1.1.169</ecNumber>
    </recommendedName>
    <alternativeName>
        <fullName evidence="9 11">Ketopantoate reductase</fullName>
    </alternativeName>
</protein>
<dbReference type="PANTHER" id="PTHR43765">
    <property type="entry name" value="2-DEHYDROPANTOATE 2-REDUCTASE-RELATED"/>
    <property type="match status" value="1"/>
</dbReference>
<dbReference type="InterPro" id="IPR003710">
    <property type="entry name" value="ApbA"/>
</dbReference>
<dbReference type="SUPFAM" id="SSF48179">
    <property type="entry name" value="6-phosphogluconate dehydrogenase C-terminal domain-like"/>
    <property type="match status" value="1"/>
</dbReference>
<dbReference type="InterPro" id="IPR013328">
    <property type="entry name" value="6PGD_dom2"/>
</dbReference>
<evidence type="ECO:0000256" key="3">
    <source>
        <dbReference type="ARBA" id="ARBA00007870"/>
    </source>
</evidence>
<feature type="domain" description="Ketopantoate reductase C-terminal" evidence="13">
    <location>
        <begin position="185"/>
        <end position="321"/>
    </location>
</feature>
<evidence type="ECO:0000256" key="6">
    <source>
        <dbReference type="ARBA" id="ARBA00022655"/>
    </source>
</evidence>
<dbReference type="GO" id="GO:0008677">
    <property type="term" value="F:2-dehydropantoate 2-reductase activity"/>
    <property type="evidence" value="ECO:0007669"/>
    <property type="project" value="UniProtKB-EC"/>
</dbReference>
<proteinExistence type="inferred from homology"/>
<dbReference type="RefSeq" id="WP_354643021.1">
    <property type="nucleotide sequence ID" value="NZ_CP159872.1"/>
</dbReference>
<keyword evidence="7 11" id="KW-0521">NADP</keyword>
<evidence type="ECO:0000256" key="9">
    <source>
        <dbReference type="ARBA" id="ARBA00032024"/>
    </source>
</evidence>
<keyword evidence="8 11" id="KW-0560">Oxidoreductase</keyword>
<dbReference type="InterPro" id="IPR013752">
    <property type="entry name" value="KPA_reductase"/>
</dbReference>
<dbReference type="InterPro" id="IPR008927">
    <property type="entry name" value="6-PGluconate_DH-like_C_sf"/>
</dbReference>
<dbReference type="KEGG" id="kcm:ABWK59_25915"/>
<dbReference type="Gene3D" id="3.40.50.720">
    <property type="entry name" value="NAD(P)-binding Rossmann-like Domain"/>
    <property type="match status" value="1"/>
</dbReference>
<dbReference type="Pfam" id="PF02558">
    <property type="entry name" value="ApbA"/>
    <property type="match status" value="1"/>
</dbReference>
<evidence type="ECO:0000259" key="12">
    <source>
        <dbReference type="Pfam" id="PF02558"/>
    </source>
</evidence>
<dbReference type="InterPro" id="IPR036291">
    <property type="entry name" value="NAD(P)-bd_dom_sf"/>
</dbReference>